<name>A0A9X2SAM0_9BACL</name>
<accession>A0A9X2SAM0</accession>
<evidence type="ECO:0000256" key="3">
    <source>
        <dbReference type="ARBA" id="ARBA00023163"/>
    </source>
</evidence>
<evidence type="ECO:0000256" key="2">
    <source>
        <dbReference type="ARBA" id="ARBA00023125"/>
    </source>
</evidence>
<dbReference type="GO" id="GO:0003700">
    <property type="term" value="F:DNA-binding transcription factor activity"/>
    <property type="evidence" value="ECO:0007669"/>
    <property type="project" value="InterPro"/>
</dbReference>
<dbReference type="SUPFAM" id="SSF46689">
    <property type="entry name" value="Homeodomain-like"/>
    <property type="match status" value="2"/>
</dbReference>
<keyword evidence="3" id="KW-0804">Transcription</keyword>
<dbReference type="PRINTS" id="PR00032">
    <property type="entry name" value="HTHARAC"/>
</dbReference>
<dbReference type="GO" id="GO:0000160">
    <property type="term" value="P:phosphorelay signal transduction system"/>
    <property type="evidence" value="ECO:0007669"/>
    <property type="project" value="InterPro"/>
</dbReference>
<protein>
    <submittedName>
        <fullName evidence="7">Response regulator</fullName>
    </submittedName>
</protein>
<dbReference type="SUPFAM" id="SSF52172">
    <property type="entry name" value="CheY-like"/>
    <property type="match status" value="1"/>
</dbReference>
<dbReference type="PANTHER" id="PTHR43280">
    <property type="entry name" value="ARAC-FAMILY TRANSCRIPTIONAL REGULATOR"/>
    <property type="match status" value="1"/>
</dbReference>
<evidence type="ECO:0000313" key="8">
    <source>
        <dbReference type="Proteomes" id="UP001141950"/>
    </source>
</evidence>
<dbReference type="CDD" id="cd17536">
    <property type="entry name" value="REC_YesN-like"/>
    <property type="match status" value="1"/>
</dbReference>
<evidence type="ECO:0000313" key="7">
    <source>
        <dbReference type="EMBL" id="MCR2804743.1"/>
    </source>
</evidence>
<dbReference type="Proteomes" id="UP001141950">
    <property type="component" value="Unassembled WGS sequence"/>
</dbReference>
<dbReference type="PANTHER" id="PTHR43280:SF2">
    <property type="entry name" value="HTH-TYPE TRANSCRIPTIONAL REGULATOR EXSA"/>
    <property type="match status" value="1"/>
</dbReference>
<dbReference type="InterPro" id="IPR018060">
    <property type="entry name" value="HTH_AraC"/>
</dbReference>
<dbReference type="InterPro" id="IPR009057">
    <property type="entry name" value="Homeodomain-like_sf"/>
</dbReference>
<dbReference type="GO" id="GO:0043565">
    <property type="term" value="F:sequence-specific DNA binding"/>
    <property type="evidence" value="ECO:0007669"/>
    <property type="project" value="InterPro"/>
</dbReference>
<keyword evidence="2" id="KW-0238">DNA-binding</keyword>
<sequence length="527" mass="60422">MIQVIIVDDEVISRVGIRNLLNWESEGYSLSAVCENGLEAMTYMESHPVDIVITDIKMPVMNGLELMKCAMEKGLQCKFILLSAFDDFVYVRQALTMGASDYLRKLELDEQGLRDALNRAKLELGSLATHHPLDHGLDVKKQTYIRNAMLKELLYGHRAGDESYMKELEANGVVFPYPSFYVMLFAVKDTVSESENHNIIQMLEEAVTDIACAQVIWTSVNEIAVIFNVHGDIEEHHLKAEINRWSNRIQFIMKQYFNQQTVIYVSKPHNGLVKLALAYQEARQAKSSGLVGDSEKTVFYNETIANRERSANVFMEGYLKKFNEALRLNSKEHMLIVLDETIAYIESVHSIESHDIREMFSKMITKFNLFLDFKELKHGVLDEAELLPHPSLHDGLTIPDCLAFLKRFKARIDGILGDSEGNFIVKQAKEYIKLHYKETINMQELAGKLFVTSNYLSALFKKVTGETLKDYAIHLRIEKAKQLLRNSNAQIAEIANETGYDNEQYFCRIFKKKVNMTPTQFRNNDVL</sequence>
<dbReference type="SMART" id="SM00448">
    <property type="entry name" value="REC"/>
    <property type="match status" value="1"/>
</dbReference>
<gene>
    <name evidence="7" type="ORF">NQZ67_12720</name>
</gene>
<dbReference type="PROSITE" id="PS00041">
    <property type="entry name" value="HTH_ARAC_FAMILY_1"/>
    <property type="match status" value="1"/>
</dbReference>
<keyword evidence="4" id="KW-0597">Phosphoprotein</keyword>
<dbReference type="InterPro" id="IPR020449">
    <property type="entry name" value="Tscrpt_reg_AraC-type_HTH"/>
</dbReference>
<dbReference type="SMART" id="SM00342">
    <property type="entry name" value="HTH_ARAC"/>
    <property type="match status" value="1"/>
</dbReference>
<dbReference type="InterPro" id="IPR001789">
    <property type="entry name" value="Sig_transdc_resp-reg_receiver"/>
</dbReference>
<evidence type="ECO:0000259" key="6">
    <source>
        <dbReference type="PROSITE" id="PS50110"/>
    </source>
</evidence>
<dbReference type="Pfam" id="PF00072">
    <property type="entry name" value="Response_reg"/>
    <property type="match status" value="1"/>
</dbReference>
<dbReference type="PROSITE" id="PS50110">
    <property type="entry name" value="RESPONSE_REGULATORY"/>
    <property type="match status" value="1"/>
</dbReference>
<evidence type="ECO:0000256" key="1">
    <source>
        <dbReference type="ARBA" id="ARBA00023015"/>
    </source>
</evidence>
<dbReference type="EMBL" id="JANIPJ010000008">
    <property type="protein sequence ID" value="MCR2804743.1"/>
    <property type="molecule type" value="Genomic_DNA"/>
</dbReference>
<feature type="domain" description="Response regulatory" evidence="6">
    <location>
        <begin position="3"/>
        <end position="120"/>
    </location>
</feature>
<dbReference type="Gene3D" id="1.10.10.60">
    <property type="entry name" value="Homeodomain-like"/>
    <property type="match status" value="2"/>
</dbReference>
<dbReference type="Gene3D" id="3.40.50.2300">
    <property type="match status" value="1"/>
</dbReference>
<organism evidence="7 8">
    <name type="scientific">Paenibacillus soyae</name>
    <dbReference type="NCBI Taxonomy" id="2969249"/>
    <lineage>
        <taxon>Bacteria</taxon>
        <taxon>Bacillati</taxon>
        <taxon>Bacillota</taxon>
        <taxon>Bacilli</taxon>
        <taxon>Bacillales</taxon>
        <taxon>Paenibacillaceae</taxon>
        <taxon>Paenibacillus</taxon>
    </lineage>
</organism>
<keyword evidence="1" id="KW-0805">Transcription regulation</keyword>
<comment type="caution">
    <text evidence="7">The sequence shown here is derived from an EMBL/GenBank/DDBJ whole genome shotgun (WGS) entry which is preliminary data.</text>
</comment>
<feature type="modified residue" description="4-aspartylphosphate" evidence="4">
    <location>
        <position position="55"/>
    </location>
</feature>
<evidence type="ECO:0000256" key="4">
    <source>
        <dbReference type="PROSITE-ProRule" id="PRU00169"/>
    </source>
</evidence>
<dbReference type="Pfam" id="PF12833">
    <property type="entry name" value="HTH_18"/>
    <property type="match status" value="1"/>
</dbReference>
<dbReference type="AlphaFoldDB" id="A0A9X2SAM0"/>
<feature type="domain" description="HTH araC/xylS-type" evidence="5">
    <location>
        <begin position="426"/>
        <end position="524"/>
    </location>
</feature>
<reference evidence="7" key="1">
    <citation type="submission" date="2022-08" db="EMBL/GenBank/DDBJ databases">
        <title>The genomic sequence of strain Paenibacillus sp. SCIV0701.</title>
        <authorList>
            <person name="Zhao H."/>
        </authorList>
    </citation>
    <scope>NUCLEOTIDE SEQUENCE</scope>
    <source>
        <strain evidence="7">SCIV0701</strain>
    </source>
</reference>
<dbReference type="InterPro" id="IPR011006">
    <property type="entry name" value="CheY-like_superfamily"/>
</dbReference>
<proteinExistence type="predicted"/>
<dbReference type="PROSITE" id="PS01124">
    <property type="entry name" value="HTH_ARAC_FAMILY_2"/>
    <property type="match status" value="1"/>
</dbReference>
<keyword evidence="8" id="KW-1185">Reference proteome</keyword>
<evidence type="ECO:0000259" key="5">
    <source>
        <dbReference type="PROSITE" id="PS01124"/>
    </source>
</evidence>
<dbReference type="RefSeq" id="WP_257446023.1">
    <property type="nucleotide sequence ID" value="NZ_JANIPJ010000008.1"/>
</dbReference>
<dbReference type="InterPro" id="IPR018062">
    <property type="entry name" value="HTH_AraC-typ_CS"/>
</dbReference>